<dbReference type="Proteomes" id="UP001241472">
    <property type="component" value="Unassembled WGS sequence"/>
</dbReference>
<comment type="caution">
    <text evidence="1">The sequence shown here is derived from an EMBL/GenBank/DDBJ whole genome shotgun (WGS) entry which is preliminary data.</text>
</comment>
<dbReference type="EMBL" id="JAUSRF010000022">
    <property type="protein sequence ID" value="MDP9840106.1"/>
    <property type="molecule type" value="Genomic_DNA"/>
</dbReference>
<reference evidence="1 2" key="1">
    <citation type="submission" date="2023-07" db="EMBL/GenBank/DDBJ databases">
        <title>Sorghum-associated microbial communities from plants grown in Nebraska, USA.</title>
        <authorList>
            <person name="Schachtman D."/>
        </authorList>
    </citation>
    <scope>NUCLEOTIDE SEQUENCE [LARGE SCALE GENOMIC DNA]</scope>
    <source>
        <strain evidence="1 2">DS1307</strain>
    </source>
</reference>
<evidence type="ECO:0000313" key="2">
    <source>
        <dbReference type="Proteomes" id="UP001241472"/>
    </source>
</evidence>
<proteinExistence type="predicted"/>
<protein>
    <submittedName>
        <fullName evidence="1">Uncharacterized protein</fullName>
    </submittedName>
</protein>
<keyword evidence="2" id="KW-1185">Reference proteome</keyword>
<organism evidence="1 2">
    <name type="scientific">Neorhizobium huautlense</name>
    <dbReference type="NCBI Taxonomy" id="67774"/>
    <lineage>
        <taxon>Bacteria</taxon>
        <taxon>Pseudomonadati</taxon>
        <taxon>Pseudomonadota</taxon>
        <taxon>Alphaproteobacteria</taxon>
        <taxon>Hyphomicrobiales</taxon>
        <taxon>Rhizobiaceae</taxon>
        <taxon>Rhizobium/Agrobacterium group</taxon>
        <taxon>Neorhizobium</taxon>
    </lineage>
</organism>
<sequence>MPLQEPLEILARSGDGPTNASCFATVSRKRFIGQVALFLRPLVEEIKDIIKAGDLLNEVPALSIKWFVEHSERDGDPPFSSARMVEQWRPALPDRPFFQRIGFA</sequence>
<gene>
    <name evidence="1" type="ORF">J2T09_004886</name>
</gene>
<evidence type="ECO:0000313" key="1">
    <source>
        <dbReference type="EMBL" id="MDP9840106.1"/>
    </source>
</evidence>
<accession>A0ABT9Q055</accession>
<name>A0ABT9Q055_9HYPH</name>